<organism evidence="1 2">
    <name type="scientific">Trichonephila clavipes</name>
    <name type="common">Golden silk orbweaver</name>
    <name type="synonym">Nephila clavipes</name>
    <dbReference type="NCBI Taxonomy" id="2585209"/>
    <lineage>
        <taxon>Eukaryota</taxon>
        <taxon>Metazoa</taxon>
        <taxon>Ecdysozoa</taxon>
        <taxon>Arthropoda</taxon>
        <taxon>Chelicerata</taxon>
        <taxon>Arachnida</taxon>
        <taxon>Araneae</taxon>
        <taxon>Araneomorphae</taxon>
        <taxon>Entelegynae</taxon>
        <taxon>Araneoidea</taxon>
        <taxon>Nephilidae</taxon>
        <taxon>Trichonephila</taxon>
    </lineage>
</organism>
<protein>
    <submittedName>
        <fullName evidence="1">Uncharacterized protein</fullName>
    </submittedName>
</protein>
<dbReference type="Proteomes" id="UP000887159">
    <property type="component" value="Unassembled WGS sequence"/>
</dbReference>
<sequence length="94" mass="10413">MRKDHLTIEISSYRTSVENLESSSPVQHNVSPADNSRNTVMDSFCDAVMMKPCPDLFPNQMALGIVCDTQMTLSHTKSTTSLLRFPVLGLLTPL</sequence>
<accession>A0A8X6WMR6</accession>
<evidence type="ECO:0000313" key="1">
    <source>
        <dbReference type="EMBL" id="GFY36566.1"/>
    </source>
</evidence>
<dbReference type="AlphaFoldDB" id="A0A8X6WMR6"/>
<evidence type="ECO:0000313" key="2">
    <source>
        <dbReference type="Proteomes" id="UP000887159"/>
    </source>
</evidence>
<comment type="caution">
    <text evidence="1">The sequence shown here is derived from an EMBL/GenBank/DDBJ whole genome shotgun (WGS) entry which is preliminary data.</text>
</comment>
<dbReference type="EMBL" id="BMAU01021437">
    <property type="protein sequence ID" value="GFY36566.1"/>
    <property type="molecule type" value="Genomic_DNA"/>
</dbReference>
<proteinExistence type="predicted"/>
<reference evidence="1" key="1">
    <citation type="submission" date="2020-08" db="EMBL/GenBank/DDBJ databases">
        <title>Multicomponent nature underlies the extraordinary mechanical properties of spider dragline silk.</title>
        <authorList>
            <person name="Kono N."/>
            <person name="Nakamura H."/>
            <person name="Mori M."/>
            <person name="Yoshida Y."/>
            <person name="Ohtoshi R."/>
            <person name="Malay A.D."/>
            <person name="Moran D.A.P."/>
            <person name="Tomita M."/>
            <person name="Numata K."/>
            <person name="Arakawa K."/>
        </authorList>
    </citation>
    <scope>NUCLEOTIDE SEQUENCE</scope>
</reference>
<gene>
    <name evidence="1" type="ORF">TNCV_27711</name>
</gene>
<name>A0A8X6WMR6_TRICX</name>
<keyword evidence="2" id="KW-1185">Reference proteome</keyword>